<organism evidence="3 4">
    <name type="scientific">Dethiosulfatibacter aminovorans DSM 17477</name>
    <dbReference type="NCBI Taxonomy" id="1121476"/>
    <lineage>
        <taxon>Bacteria</taxon>
        <taxon>Bacillati</taxon>
        <taxon>Bacillota</taxon>
        <taxon>Tissierellia</taxon>
        <taxon>Dethiosulfatibacter</taxon>
    </lineage>
</organism>
<dbReference type="Pfam" id="PF00155">
    <property type="entry name" value="Aminotran_1_2"/>
    <property type="match status" value="1"/>
</dbReference>
<dbReference type="AlphaFoldDB" id="A0A1M6HUF5"/>
<dbReference type="SUPFAM" id="SSF53383">
    <property type="entry name" value="PLP-dependent transferases"/>
    <property type="match status" value="1"/>
</dbReference>
<accession>A0A1M6HUF5</accession>
<dbReference type="STRING" id="1121476.SAMN02745751_02113"/>
<protein>
    <recommendedName>
        <fullName evidence="1">Aminotransferase</fullName>
        <ecNumber evidence="1">2.6.1.-</ecNumber>
    </recommendedName>
</protein>
<name>A0A1M6HUF5_9FIRM</name>
<dbReference type="EMBL" id="FQZL01000014">
    <property type="protein sequence ID" value="SHJ25787.1"/>
    <property type="molecule type" value="Genomic_DNA"/>
</dbReference>
<reference evidence="3 4" key="1">
    <citation type="submission" date="2016-11" db="EMBL/GenBank/DDBJ databases">
        <authorList>
            <person name="Jaros S."/>
            <person name="Januszkiewicz K."/>
            <person name="Wedrychowicz H."/>
        </authorList>
    </citation>
    <scope>NUCLEOTIDE SEQUENCE [LARGE SCALE GENOMIC DNA]</scope>
    <source>
        <strain evidence="3 4">DSM 17477</strain>
    </source>
</reference>
<keyword evidence="1 3" id="KW-0032">Aminotransferase</keyword>
<sequence length="374" mass="42482">MRIEDFKLEQWLNPRDASCDYNLGASCVKAFTFNEMLEFVGENPEEILKDIGEMSLHYGEFDGSDRVRKAIAGIYEKATPDKVLTVHGGSGANNMVITELTEAGDNVVAITPNYQQHYSIPKNLGIEVREHRLKPDNGFLPNIEELRKLVDKNTKIISLTNPNNPSGAYTREGLLREMVELAREVDAYILCDEIYRGLDEEYMPSIVDVYEKGISTSSMSKVYSMAGTRIGWIVTRNEKAYEQLFNRRSYDTVSCGVIDELLTSIALENNEKILERSRQIVRKNKAILDKWMETQPKLKYCADSYGSTVLMKYDYDIPTEKFCADVLDEKGVLLCHGECFEEPNTFRLGYGFDGEETLVTGLKLLGEFLESLDK</sequence>
<dbReference type="GO" id="GO:0008483">
    <property type="term" value="F:transaminase activity"/>
    <property type="evidence" value="ECO:0007669"/>
    <property type="project" value="UniProtKB-KW"/>
</dbReference>
<dbReference type="PROSITE" id="PS00105">
    <property type="entry name" value="AA_TRANSFER_CLASS_1"/>
    <property type="match status" value="1"/>
</dbReference>
<evidence type="ECO:0000259" key="2">
    <source>
        <dbReference type="Pfam" id="PF00155"/>
    </source>
</evidence>
<dbReference type="RefSeq" id="WP_073049546.1">
    <property type="nucleotide sequence ID" value="NZ_FQZL01000014.1"/>
</dbReference>
<dbReference type="CDD" id="cd00609">
    <property type="entry name" value="AAT_like"/>
    <property type="match status" value="1"/>
</dbReference>
<proteinExistence type="inferred from homology"/>
<dbReference type="InterPro" id="IPR015421">
    <property type="entry name" value="PyrdxlP-dep_Trfase_major"/>
</dbReference>
<dbReference type="PANTHER" id="PTHR43510">
    <property type="entry name" value="AMINOTRANSFERASE FUNCTION, HYPOTHETICAL (EUROFUNG)"/>
    <property type="match status" value="1"/>
</dbReference>
<keyword evidence="4" id="KW-1185">Reference proteome</keyword>
<dbReference type="Gene3D" id="3.90.1150.10">
    <property type="entry name" value="Aspartate Aminotransferase, domain 1"/>
    <property type="match status" value="1"/>
</dbReference>
<dbReference type="InterPro" id="IPR015422">
    <property type="entry name" value="PyrdxlP-dep_Trfase_small"/>
</dbReference>
<dbReference type="Proteomes" id="UP000184052">
    <property type="component" value="Unassembled WGS sequence"/>
</dbReference>
<evidence type="ECO:0000313" key="3">
    <source>
        <dbReference type="EMBL" id="SHJ25787.1"/>
    </source>
</evidence>
<dbReference type="InterPro" id="IPR015424">
    <property type="entry name" value="PyrdxlP-dep_Trfase"/>
</dbReference>
<dbReference type="InterPro" id="IPR004839">
    <property type="entry name" value="Aminotransferase_I/II_large"/>
</dbReference>
<evidence type="ECO:0000313" key="4">
    <source>
        <dbReference type="Proteomes" id="UP000184052"/>
    </source>
</evidence>
<feature type="domain" description="Aminotransferase class I/classII large" evidence="2">
    <location>
        <begin position="50"/>
        <end position="353"/>
    </location>
</feature>
<dbReference type="EC" id="2.6.1.-" evidence="1"/>
<gene>
    <name evidence="3" type="ORF">SAMN02745751_02113</name>
</gene>
<keyword evidence="1 3" id="KW-0808">Transferase</keyword>
<comment type="cofactor">
    <cofactor evidence="1">
        <name>pyridoxal 5'-phosphate</name>
        <dbReference type="ChEBI" id="CHEBI:597326"/>
    </cofactor>
</comment>
<comment type="similarity">
    <text evidence="1">Belongs to the class-I pyridoxal-phosphate-dependent aminotransferase family.</text>
</comment>
<dbReference type="InterPro" id="IPR004838">
    <property type="entry name" value="NHTrfase_class1_PyrdxlP-BS"/>
</dbReference>
<dbReference type="Gene3D" id="3.40.640.10">
    <property type="entry name" value="Type I PLP-dependent aspartate aminotransferase-like (Major domain)"/>
    <property type="match status" value="1"/>
</dbReference>
<evidence type="ECO:0000256" key="1">
    <source>
        <dbReference type="RuleBase" id="RU000481"/>
    </source>
</evidence>
<dbReference type="PANTHER" id="PTHR43510:SF1">
    <property type="entry name" value="AMINOTRANSFERASE FUNCTION, HYPOTHETICAL (EUROFUNG)"/>
    <property type="match status" value="1"/>
</dbReference>
<dbReference type="GO" id="GO:0030170">
    <property type="term" value="F:pyridoxal phosphate binding"/>
    <property type="evidence" value="ECO:0007669"/>
    <property type="project" value="InterPro"/>
</dbReference>